<proteinExistence type="predicted"/>
<evidence type="ECO:0000256" key="1">
    <source>
        <dbReference type="SAM" id="MobiDB-lite"/>
    </source>
</evidence>
<dbReference type="Proteomes" id="UP001600165">
    <property type="component" value="Unassembled WGS sequence"/>
</dbReference>
<keyword evidence="3" id="KW-1185">Reference proteome</keyword>
<accession>A0ABW6IC24</accession>
<feature type="compositionally biased region" description="Polar residues" evidence="1">
    <location>
        <begin position="33"/>
        <end position="48"/>
    </location>
</feature>
<gene>
    <name evidence="2" type="ORF">ACFVKH_05440</name>
</gene>
<dbReference type="RefSeq" id="WP_377962762.1">
    <property type="nucleotide sequence ID" value="NZ_JBHZOL010000031.1"/>
</dbReference>
<evidence type="ECO:0000313" key="2">
    <source>
        <dbReference type="EMBL" id="MFE4105711.1"/>
    </source>
</evidence>
<reference evidence="2 3" key="1">
    <citation type="submission" date="2024-10" db="EMBL/GenBank/DDBJ databases">
        <authorList>
            <person name="Ratan Roy A."/>
            <person name="Morales Sandoval P.H."/>
            <person name="De Los Santos Villalobos S."/>
            <person name="Chakraborty S."/>
            <person name="Mukherjee J."/>
        </authorList>
    </citation>
    <scope>NUCLEOTIDE SEQUENCE [LARGE SCALE GENOMIC DNA]</scope>
    <source>
        <strain evidence="2 3">S1</strain>
    </source>
</reference>
<sequence>MQDPLQDHRQHAAKEFRQALAALEAFLNTTVEEQQTLTQPSNSAQAKTPNHPIDLAALEEAAADIERYMKSRNGEPPEQS</sequence>
<name>A0ABW6IC24_9CYAN</name>
<evidence type="ECO:0000313" key="3">
    <source>
        <dbReference type="Proteomes" id="UP001600165"/>
    </source>
</evidence>
<organism evidence="2 3">
    <name type="scientific">Almyronema epifaneia S1</name>
    <dbReference type="NCBI Taxonomy" id="2991925"/>
    <lineage>
        <taxon>Bacteria</taxon>
        <taxon>Bacillati</taxon>
        <taxon>Cyanobacteriota</taxon>
        <taxon>Cyanophyceae</taxon>
        <taxon>Nodosilineales</taxon>
        <taxon>Nodosilineaceae</taxon>
        <taxon>Almyronema</taxon>
        <taxon>Almyronema epifaneia</taxon>
    </lineage>
</organism>
<dbReference type="EMBL" id="JBHZOL010000031">
    <property type="protein sequence ID" value="MFE4105711.1"/>
    <property type="molecule type" value="Genomic_DNA"/>
</dbReference>
<feature type="region of interest" description="Disordered" evidence="1">
    <location>
        <begin position="33"/>
        <end position="54"/>
    </location>
</feature>
<protein>
    <submittedName>
        <fullName evidence="2">Uncharacterized protein</fullName>
    </submittedName>
</protein>
<comment type="caution">
    <text evidence="2">The sequence shown here is derived from an EMBL/GenBank/DDBJ whole genome shotgun (WGS) entry which is preliminary data.</text>
</comment>